<feature type="signal peptide" evidence="1">
    <location>
        <begin position="1"/>
        <end position="19"/>
    </location>
</feature>
<dbReference type="InterPro" id="IPR012674">
    <property type="entry name" value="Calycin"/>
</dbReference>
<evidence type="ECO:0000256" key="1">
    <source>
        <dbReference type="SAM" id="SignalP"/>
    </source>
</evidence>
<dbReference type="EMBL" id="GFPF01003883">
    <property type="protein sequence ID" value="MAA15029.1"/>
    <property type="molecule type" value="Transcribed_RNA"/>
</dbReference>
<keyword evidence="1" id="KW-0732">Signal</keyword>
<reference evidence="2" key="1">
    <citation type="journal article" date="2017" name="Parasit. Vectors">
        <title>Sialotranscriptomics of Rhipicephalus zambeziensis reveals intricate expression profiles of secretory proteins and suggests tight temporal transcriptional regulation during blood-feeding.</title>
        <authorList>
            <person name="de Castro M.H."/>
            <person name="de Klerk D."/>
            <person name="Pienaar R."/>
            <person name="Rees D.J.G."/>
            <person name="Mans B.J."/>
        </authorList>
    </citation>
    <scope>NUCLEOTIDE SEQUENCE</scope>
    <source>
        <tissue evidence="2">Salivary glands</tissue>
    </source>
</reference>
<protein>
    <submittedName>
        <fullName evidence="2">Lipocalin</fullName>
    </submittedName>
</protein>
<sequence length="237" mass="26921">MKTLCCLLLLASFCAMCFCNKGHGYSATHGYSLMVKRVRSLLQQTEYIWVADGMYSRREYPRCVRSHFHDTTMSGFKHALSYVAMTLPGSKGNTERIYRKTLFKVKPQKPPLLVVKAYVDSIIKKKDYSNVDLAVSGRYNILYAQNDCFVVATMQQYNVPQKINSTGVGLAGNPQCLLWRRAAGTSEEHKACISAFAKICRIFKGHETMYKKRSMRLIYHAVSANQYQPRLTAAKLS</sequence>
<evidence type="ECO:0000313" key="2">
    <source>
        <dbReference type="EMBL" id="MAA15029.1"/>
    </source>
</evidence>
<proteinExistence type="predicted"/>
<feature type="chain" id="PRO_5012488560" evidence="1">
    <location>
        <begin position="20"/>
        <end position="237"/>
    </location>
</feature>
<organism evidence="2">
    <name type="scientific">Rhipicephalus zambeziensis</name>
    <dbReference type="NCBI Taxonomy" id="60191"/>
    <lineage>
        <taxon>Eukaryota</taxon>
        <taxon>Metazoa</taxon>
        <taxon>Ecdysozoa</taxon>
        <taxon>Arthropoda</taxon>
        <taxon>Chelicerata</taxon>
        <taxon>Arachnida</taxon>
        <taxon>Acari</taxon>
        <taxon>Parasitiformes</taxon>
        <taxon>Ixodida</taxon>
        <taxon>Ixodoidea</taxon>
        <taxon>Ixodidae</taxon>
        <taxon>Rhipicephalinae</taxon>
        <taxon>Rhipicephalus</taxon>
        <taxon>Rhipicephalus</taxon>
    </lineage>
</organism>
<dbReference type="Gene3D" id="2.40.128.20">
    <property type="match status" value="1"/>
</dbReference>
<dbReference type="AlphaFoldDB" id="A0A224YGZ9"/>
<name>A0A224YGZ9_9ACAR</name>
<accession>A0A224YGZ9</accession>